<proteinExistence type="predicted"/>
<reference evidence="2" key="1">
    <citation type="journal article" date="2006" name="PLoS Biol.">
        <title>Macronuclear genome sequence of the ciliate Tetrahymena thermophila, a model eukaryote.</title>
        <authorList>
            <person name="Eisen J.A."/>
            <person name="Coyne R.S."/>
            <person name="Wu M."/>
            <person name="Wu D."/>
            <person name="Thiagarajan M."/>
            <person name="Wortman J.R."/>
            <person name="Badger J.H."/>
            <person name="Ren Q."/>
            <person name="Amedeo P."/>
            <person name="Jones K.M."/>
            <person name="Tallon L.J."/>
            <person name="Delcher A.L."/>
            <person name="Salzberg S.L."/>
            <person name="Silva J.C."/>
            <person name="Haas B.J."/>
            <person name="Majoros W.H."/>
            <person name="Farzad M."/>
            <person name="Carlton J.M."/>
            <person name="Smith R.K. Jr."/>
            <person name="Garg J."/>
            <person name="Pearlman R.E."/>
            <person name="Karrer K.M."/>
            <person name="Sun L."/>
            <person name="Manning G."/>
            <person name="Elde N.C."/>
            <person name="Turkewitz A.P."/>
            <person name="Asai D.J."/>
            <person name="Wilkes D.E."/>
            <person name="Wang Y."/>
            <person name="Cai H."/>
            <person name="Collins K."/>
            <person name="Stewart B.A."/>
            <person name="Lee S.R."/>
            <person name="Wilamowska K."/>
            <person name="Weinberg Z."/>
            <person name="Ruzzo W.L."/>
            <person name="Wloga D."/>
            <person name="Gaertig J."/>
            <person name="Frankel J."/>
            <person name="Tsao C.-C."/>
            <person name="Gorovsky M.A."/>
            <person name="Keeling P.J."/>
            <person name="Waller R.F."/>
            <person name="Patron N.J."/>
            <person name="Cherry J.M."/>
            <person name="Stover N.A."/>
            <person name="Krieger C.J."/>
            <person name="del Toro C."/>
            <person name="Ryder H.F."/>
            <person name="Williamson S.C."/>
            <person name="Barbeau R.A."/>
            <person name="Hamilton E.P."/>
            <person name="Orias E."/>
        </authorList>
    </citation>
    <scope>NUCLEOTIDE SEQUENCE [LARGE SCALE GENOMIC DNA]</scope>
    <source>
        <strain evidence="2">SB210</strain>
    </source>
</reference>
<evidence type="ECO:0000313" key="2">
    <source>
        <dbReference type="Proteomes" id="UP000009168"/>
    </source>
</evidence>
<gene>
    <name evidence="1" type="ORF">TTHERM_00214720</name>
</gene>
<keyword evidence="2" id="KW-1185">Reference proteome</keyword>
<dbReference type="HOGENOM" id="CLU_602026_0_0_1"/>
<accession>Q22N62</accession>
<protein>
    <recommendedName>
        <fullName evidence="3">Kinase domain protein</fullName>
    </recommendedName>
</protein>
<dbReference type="InParanoid" id="Q22N62"/>
<dbReference type="RefSeq" id="XP_001007168.2">
    <property type="nucleotide sequence ID" value="XM_001007168.2"/>
</dbReference>
<sequence length="556" mass="64680">MIKRALKDIEIRQIQDLESIQDLNSVEIFRFFTQDKQVYDYLKDQVQDQLNGKTVYIDTRRFKQEIKYDQMMGFHDFSAQIADWFYLYAKNITNLHIILDKVSSQLTETDIQFYTGSFSCFNNLNVLEFSTGGKTAMDLWNSGNYEDAHFYVKKQVKNNFNKSMGLAAKQLGKQLEKMAFKNKFTLHTLSLDLYRWSSCTSADTSFLFKCLKEVLVQCTQIKTFYLNLYGWVGIIDYKCFDELAATFKACLTNCRQLENIELHFAWCQSLTSWQASISLAESLKYISQLSTLRNFTLNLGGWGQESSVVPETLFENLASLILNNPLSSLFLTFGNWKNPLKIETTLECLEAMLMKLVNKPNFYRLGLDLWGWTNGSVKGLLCLAKALVKIRQTTDLQDLSINFWEWQGIINPECAIELILQILNPPYKKNTLKYLSLNMNAWYLSKEPCIKFFQCIRKMEAENHLEKLNLSCRFEHHLKKYKFNNPNGRIFGKNVIKLIACKDQKYQKAASVCKAINNTQLFLTDKMQKDFYKLCFLPSLDNITQIELPLSYNLQG</sequence>
<dbReference type="GeneID" id="7829073"/>
<evidence type="ECO:0000313" key="1">
    <source>
        <dbReference type="EMBL" id="EAR86923.2"/>
    </source>
</evidence>
<evidence type="ECO:0008006" key="3">
    <source>
        <dbReference type="Google" id="ProtNLM"/>
    </source>
</evidence>
<organism evidence="1 2">
    <name type="scientific">Tetrahymena thermophila (strain SB210)</name>
    <dbReference type="NCBI Taxonomy" id="312017"/>
    <lineage>
        <taxon>Eukaryota</taxon>
        <taxon>Sar</taxon>
        <taxon>Alveolata</taxon>
        <taxon>Ciliophora</taxon>
        <taxon>Intramacronucleata</taxon>
        <taxon>Oligohymenophorea</taxon>
        <taxon>Hymenostomatida</taxon>
        <taxon>Tetrahymenina</taxon>
        <taxon>Tetrahymenidae</taxon>
        <taxon>Tetrahymena</taxon>
    </lineage>
</organism>
<dbReference type="EMBL" id="GG662857">
    <property type="protein sequence ID" value="EAR86923.2"/>
    <property type="molecule type" value="Genomic_DNA"/>
</dbReference>
<name>Q22N62_TETTS</name>
<dbReference type="Proteomes" id="UP000009168">
    <property type="component" value="Unassembled WGS sequence"/>
</dbReference>
<dbReference type="KEGG" id="tet:TTHERM_00214720"/>
<dbReference type="AlphaFoldDB" id="Q22N62"/>